<dbReference type="PANTHER" id="PTHR43343">
    <property type="entry name" value="PEPTIDASE S12"/>
    <property type="match status" value="1"/>
</dbReference>
<dbReference type="Gene3D" id="2.40.10.10">
    <property type="entry name" value="Trypsin-like serine proteases"/>
    <property type="match status" value="2"/>
</dbReference>
<feature type="domain" description="PDZ" evidence="7">
    <location>
        <begin position="312"/>
        <end position="402"/>
    </location>
</feature>
<dbReference type="Gene3D" id="2.30.42.10">
    <property type="match status" value="1"/>
</dbReference>
<dbReference type="InterPro" id="IPR001478">
    <property type="entry name" value="PDZ"/>
</dbReference>
<evidence type="ECO:0000313" key="9">
    <source>
        <dbReference type="Proteomes" id="UP000717624"/>
    </source>
</evidence>
<feature type="transmembrane region" description="Helical" evidence="6">
    <location>
        <begin position="28"/>
        <end position="50"/>
    </location>
</feature>
<proteinExistence type="inferred from homology"/>
<sequence length="417" mass="44800">MGFYDNHQDMYPAPERKKRRESTLGKQIVTSVSSAVIGGLVVLLMMPTLAKTGYLPQQQTNTAKAMETSITSGNTSGITAQPISVSVENATVQAVEKVENSVVGVINIRQVSNWFSQEQSSVESGEGSGVIFEKKNGKAHIITNYHVIEGAQRVEVALPNGDKVEAKIMGADQFTDLAVLEIDGSKVTSVAELGDSDALKVGEPAIAIGNPLGLKFSRTVTQGIISSTDRSMPVDLDNNGQTDWEMDVLQTDAAINPGNSGGALCNIYGQVIGINSMKIAQSGVEGLGFAIPINDVKKIVTELMQNGTLQRAYLGISPYDLANVPKYHWKETLNLPDSVTEGVVVMDEVTRFSPAGKAGLRQYDVIVKLDDTNISNGAQLRKYLTLNKKPGDTVTITFYRDGFKKTATATLEKTPAQ</sequence>
<dbReference type="SUPFAM" id="SSF50494">
    <property type="entry name" value="Trypsin-like serine proteases"/>
    <property type="match status" value="1"/>
</dbReference>
<comment type="similarity">
    <text evidence="1">Belongs to the peptidase S1C family.</text>
</comment>
<dbReference type="SMART" id="SM00228">
    <property type="entry name" value="PDZ"/>
    <property type="match status" value="1"/>
</dbReference>
<keyword evidence="6" id="KW-1133">Transmembrane helix</keyword>
<reference evidence="8" key="1">
    <citation type="submission" date="2021-01" db="EMBL/GenBank/DDBJ databases">
        <title>Genomic Encyclopedia of Type Strains, Phase IV (KMG-IV): sequencing the most valuable type-strain genomes for metagenomic binning, comparative biology and taxonomic classification.</title>
        <authorList>
            <person name="Goeker M."/>
        </authorList>
    </citation>
    <scope>NUCLEOTIDE SEQUENCE</scope>
    <source>
        <strain evidence="8">DSM 25523</strain>
    </source>
</reference>
<evidence type="ECO:0000256" key="1">
    <source>
        <dbReference type="ARBA" id="ARBA00010541"/>
    </source>
</evidence>
<organism evidence="8 9">
    <name type="scientific">Brevibacillus fulvus</name>
    <dbReference type="NCBI Taxonomy" id="1125967"/>
    <lineage>
        <taxon>Bacteria</taxon>
        <taxon>Bacillati</taxon>
        <taxon>Bacillota</taxon>
        <taxon>Bacilli</taxon>
        <taxon>Bacillales</taxon>
        <taxon>Paenibacillaceae</taxon>
        <taxon>Brevibacillus</taxon>
    </lineage>
</organism>
<evidence type="ECO:0000256" key="5">
    <source>
        <dbReference type="SAM" id="MobiDB-lite"/>
    </source>
</evidence>
<evidence type="ECO:0000259" key="7">
    <source>
        <dbReference type="SMART" id="SM00228"/>
    </source>
</evidence>
<dbReference type="EMBL" id="JAFBEB010000015">
    <property type="protein sequence ID" value="MBM7591787.1"/>
    <property type="molecule type" value="Genomic_DNA"/>
</dbReference>
<evidence type="ECO:0000256" key="3">
    <source>
        <dbReference type="ARBA" id="ARBA00022801"/>
    </source>
</evidence>
<comment type="caution">
    <text evidence="8">The sequence shown here is derived from an EMBL/GenBank/DDBJ whole genome shotgun (WGS) entry which is preliminary data.</text>
</comment>
<dbReference type="Pfam" id="PF13365">
    <property type="entry name" value="Trypsin_2"/>
    <property type="match status" value="1"/>
</dbReference>
<dbReference type="CDD" id="cd06781">
    <property type="entry name" value="cpPDZ_BsHtra-like"/>
    <property type="match status" value="1"/>
</dbReference>
<accession>A0A938XX33</accession>
<dbReference type="Pfam" id="PF13180">
    <property type="entry name" value="PDZ_2"/>
    <property type="match status" value="1"/>
</dbReference>
<evidence type="ECO:0000256" key="2">
    <source>
        <dbReference type="ARBA" id="ARBA00022670"/>
    </source>
</evidence>
<dbReference type="GO" id="GO:0004252">
    <property type="term" value="F:serine-type endopeptidase activity"/>
    <property type="evidence" value="ECO:0007669"/>
    <property type="project" value="InterPro"/>
</dbReference>
<dbReference type="PANTHER" id="PTHR43343:SF3">
    <property type="entry name" value="PROTEASE DO-LIKE 8, CHLOROPLASTIC"/>
    <property type="match status" value="1"/>
</dbReference>
<keyword evidence="6" id="KW-0812">Transmembrane</keyword>
<dbReference type="InterPro" id="IPR036034">
    <property type="entry name" value="PDZ_sf"/>
</dbReference>
<protein>
    <submittedName>
        <fullName evidence="8">Serine protease Do</fullName>
        <ecNumber evidence="8">3.4.21.107</ecNumber>
    </submittedName>
</protein>
<dbReference type="SUPFAM" id="SSF50156">
    <property type="entry name" value="PDZ domain-like"/>
    <property type="match status" value="1"/>
</dbReference>
<keyword evidence="2 8" id="KW-0645">Protease</keyword>
<keyword evidence="9" id="KW-1185">Reference proteome</keyword>
<name>A0A938XX33_9BACL</name>
<feature type="region of interest" description="Disordered" evidence="5">
    <location>
        <begin position="1"/>
        <end position="24"/>
    </location>
</feature>
<dbReference type="Proteomes" id="UP000717624">
    <property type="component" value="Unassembled WGS sequence"/>
</dbReference>
<evidence type="ECO:0000313" key="8">
    <source>
        <dbReference type="EMBL" id="MBM7591787.1"/>
    </source>
</evidence>
<dbReference type="GO" id="GO:0006508">
    <property type="term" value="P:proteolysis"/>
    <property type="evidence" value="ECO:0007669"/>
    <property type="project" value="UniProtKB-KW"/>
</dbReference>
<keyword evidence="6" id="KW-0472">Membrane</keyword>
<dbReference type="InterPro" id="IPR043504">
    <property type="entry name" value="Peptidase_S1_PA_chymotrypsin"/>
</dbReference>
<dbReference type="EC" id="3.4.21.107" evidence="8"/>
<keyword evidence="4" id="KW-0720">Serine protease</keyword>
<dbReference type="AlphaFoldDB" id="A0A938XX33"/>
<dbReference type="RefSeq" id="WP_204519474.1">
    <property type="nucleotide sequence ID" value="NZ_BAABIN010000036.1"/>
</dbReference>
<evidence type="ECO:0000256" key="6">
    <source>
        <dbReference type="SAM" id="Phobius"/>
    </source>
</evidence>
<gene>
    <name evidence="8" type="ORF">JOD01_003439</name>
</gene>
<keyword evidence="3 8" id="KW-0378">Hydrolase</keyword>
<dbReference type="PRINTS" id="PR00834">
    <property type="entry name" value="PROTEASES2C"/>
</dbReference>
<dbReference type="InterPro" id="IPR001940">
    <property type="entry name" value="Peptidase_S1C"/>
</dbReference>
<evidence type="ECO:0000256" key="4">
    <source>
        <dbReference type="ARBA" id="ARBA00022825"/>
    </source>
</evidence>
<dbReference type="FunFam" id="2.40.10.10:FF:000001">
    <property type="entry name" value="Periplasmic serine protease DegS"/>
    <property type="match status" value="1"/>
</dbReference>
<dbReference type="InterPro" id="IPR009003">
    <property type="entry name" value="Peptidase_S1_PA"/>
</dbReference>
<dbReference type="InterPro" id="IPR051201">
    <property type="entry name" value="Chloro_Bact_Ser_Proteases"/>
</dbReference>